<protein>
    <submittedName>
        <fullName evidence="1">Uncharacterized protein</fullName>
    </submittedName>
</protein>
<dbReference type="Proteomes" id="UP000885738">
    <property type="component" value="Unassembled WGS sequence"/>
</dbReference>
<dbReference type="EMBL" id="DRIH01000250">
    <property type="protein sequence ID" value="HEC68514.1"/>
    <property type="molecule type" value="Genomic_DNA"/>
</dbReference>
<comment type="caution">
    <text evidence="1">The sequence shown here is derived from an EMBL/GenBank/DDBJ whole genome shotgun (WGS) entry which is preliminary data.</text>
</comment>
<name>A0A7C2A505_DESA2</name>
<sequence length="150" mass="17103">MNQRIHLPKEYKPFDHLILCSNILINVQIPFEVDGNVPLLIGRNELPQIWLNAPSQKPRLEWIPIVRQNRSLHNEVKIIKDENELIVKINTIEVLRVLKNSANSANVVQLDLRPIGLNIYGDESHLVVGTNQLVSNTFQNAYVMIGIGNK</sequence>
<accession>A0A7C2A505</accession>
<gene>
    <name evidence="1" type="ORF">ENI35_06905</name>
</gene>
<evidence type="ECO:0000313" key="1">
    <source>
        <dbReference type="EMBL" id="HEC68514.1"/>
    </source>
</evidence>
<organism evidence="1">
    <name type="scientific">Desulfofervidus auxilii</name>
    <dbReference type="NCBI Taxonomy" id="1621989"/>
    <lineage>
        <taxon>Bacteria</taxon>
        <taxon>Pseudomonadati</taxon>
        <taxon>Thermodesulfobacteriota</taxon>
        <taxon>Candidatus Desulfofervidia</taxon>
        <taxon>Candidatus Desulfofervidales</taxon>
        <taxon>Candidatus Desulfofervidaceae</taxon>
        <taxon>Candidatus Desulfofervidus</taxon>
    </lineage>
</organism>
<reference evidence="1" key="1">
    <citation type="journal article" date="2020" name="mSystems">
        <title>Genome- and Community-Level Interaction Insights into Carbon Utilization and Element Cycling Functions of Hydrothermarchaeota in Hydrothermal Sediment.</title>
        <authorList>
            <person name="Zhou Z."/>
            <person name="Liu Y."/>
            <person name="Xu W."/>
            <person name="Pan J."/>
            <person name="Luo Z.H."/>
            <person name="Li M."/>
        </authorList>
    </citation>
    <scope>NUCLEOTIDE SEQUENCE [LARGE SCALE GENOMIC DNA]</scope>
    <source>
        <strain evidence="1">HyVt-389</strain>
    </source>
</reference>
<dbReference type="AlphaFoldDB" id="A0A7C2A505"/>
<proteinExistence type="predicted"/>